<organism evidence="6 7">
    <name type="scientific">Oesophagostomum dentatum</name>
    <name type="common">Nodular worm</name>
    <dbReference type="NCBI Taxonomy" id="61180"/>
    <lineage>
        <taxon>Eukaryota</taxon>
        <taxon>Metazoa</taxon>
        <taxon>Ecdysozoa</taxon>
        <taxon>Nematoda</taxon>
        <taxon>Chromadorea</taxon>
        <taxon>Rhabditida</taxon>
        <taxon>Rhabditina</taxon>
        <taxon>Rhabditomorpha</taxon>
        <taxon>Strongyloidea</taxon>
        <taxon>Strongylidae</taxon>
        <taxon>Oesophagostomum</taxon>
    </lineage>
</organism>
<dbReference type="InterPro" id="IPR050774">
    <property type="entry name" value="KCMF1/Dystrophin"/>
</dbReference>
<dbReference type="InterPro" id="IPR002017">
    <property type="entry name" value="Spectrin_repeat"/>
</dbReference>
<evidence type="ECO:0000313" key="7">
    <source>
        <dbReference type="Proteomes" id="UP000053660"/>
    </source>
</evidence>
<dbReference type="InterPro" id="IPR018159">
    <property type="entry name" value="Spectrin/alpha-actinin"/>
</dbReference>
<keyword evidence="4" id="KW-0106">Calcium</keyword>
<dbReference type="PANTHER" id="PTHR12268">
    <property type="entry name" value="E3 UBIQUITIN-PROTEIN LIGASE KCMF1"/>
    <property type="match status" value="1"/>
</dbReference>
<evidence type="ECO:0000313" key="6">
    <source>
        <dbReference type="EMBL" id="KHJ97612.1"/>
    </source>
</evidence>
<dbReference type="EMBL" id="KN549427">
    <property type="protein sequence ID" value="KHJ97612.1"/>
    <property type="molecule type" value="Genomic_DNA"/>
</dbReference>
<dbReference type="GO" id="GO:0005886">
    <property type="term" value="C:plasma membrane"/>
    <property type="evidence" value="ECO:0007669"/>
    <property type="project" value="TreeGrafter"/>
</dbReference>
<reference evidence="6 7" key="1">
    <citation type="submission" date="2014-03" db="EMBL/GenBank/DDBJ databases">
        <title>Draft genome of the hookworm Oesophagostomum dentatum.</title>
        <authorList>
            <person name="Mitreva M."/>
        </authorList>
    </citation>
    <scope>NUCLEOTIDE SEQUENCE [LARGE SCALE GENOMIC DNA]</scope>
    <source>
        <strain evidence="6 7">OD-Hann</strain>
    </source>
</reference>
<sequence length="292" mass="33004">MENQKPPAADAKVAKAQLHAYDVLLKHIEDKDTSVKGFSALIAKITAMTTVDDEVKSLKSRDEEINKRYNDLVDAAHDRQRRLMEAVDLAERLSEGVVPLEAWLLQAEKRLNALGKIPGNIEKMEEQLREQHDLDEEIYQKGEEVDRVLAVVPMLSAVVSVEDANSLEGQANQIASRYETLAHRVRLTKDLLNEMALTVNDLFADVDNLEVWLTDMEQKMVSISEVAIAPDDLAEQSNIVEDLVTAVTERDQQITAVMEVGRQLCRQASGDEALALQYRMDQLKKRYVRLWP</sequence>
<dbReference type="Proteomes" id="UP000053660">
    <property type="component" value="Unassembled WGS sequence"/>
</dbReference>
<dbReference type="AlphaFoldDB" id="A0A0B1TP72"/>
<keyword evidence="3" id="KW-0963">Cytoplasm</keyword>
<dbReference type="PANTHER" id="PTHR12268:SF14">
    <property type="entry name" value="DYSTROPHIN-1"/>
    <property type="match status" value="1"/>
</dbReference>
<gene>
    <name evidence="6" type="ORF">OESDEN_02410</name>
</gene>
<name>A0A0B1TP72_OESDE</name>
<evidence type="ECO:0000256" key="3">
    <source>
        <dbReference type="ARBA" id="ARBA00022490"/>
    </source>
</evidence>
<dbReference type="Gene3D" id="1.20.58.60">
    <property type="match status" value="3"/>
</dbReference>
<protein>
    <recommendedName>
        <fullName evidence="8">Spectrin repeat-containing domain protein</fullName>
    </recommendedName>
</protein>
<dbReference type="CDD" id="cd00176">
    <property type="entry name" value="SPEC"/>
    <property type="match status" value="1"/>
</dbReference>
<evidence type="ECO:0000256" key="5">
    <source>
        <dbReference type="ARBA" id="ARBA00023212"/>
    </source>
</evidence>
<dbReference type="SMART" id="SM00150">
    <property type="entry name" value="SPEC"/>
    <property type="match status" value="2"/>
</dbReference>
<dbReference type="SUPFAM" id="SSF46966">
    <property type="entry name" value="Spectrin repeat"/>
    <property type="match status" value="2"/>
</dbReference>
<evidence type="ECO:0000256" key="1">
    <source>
        <dbReference type="ARBA" id="ARBA00004413"/>
    </source>
</evidence>
<keyword evidence="7" id="KW-1185">Reference proteome</keyword>
<evidence type="ECO:0000256" key="2">
    <source>
        <dbReference type="ARBA" id="ARBA00004496"/>
    </source>
</evidence>
<proteinExistence type="predicted"/>
<evidence type="ECO:0000256" key="4">
    <source>
        <dbReference type="ARBA" id="ARBA00022837"/>
    </source>
</evidence>
<dbReference type="OrthoDB" id="2250192at2759"/>
<comment type="subcellular location">
    <subcellularLocation>
        <location evidence="1">Cell membrane</location>
        <topology evidence="1">Peripheral membrane protein</topology>
        <orientation evidence="1">Cytoplasmic side</orientation>
    </subcellularLocation>
    <subcellularLocation>
        <location evidence="2">Cytoplasm</location>
    </subcellularLocation>
</comment>
<accession>A0A0B1TP72</accession>
<evidence type="ECO:0008006" key="8">
    <source>
        <dbReference type="Google" id="ProtNLM"/>
    </source>
</evidence>
<keyword evidence="5" id="KW-0206">Cytoskeleton</keyword>
<dbReference type="Pfam" id="PF00435">
    <property type="entry name" value="Spectrin"/>
    <property type="match status" value="1"/>
</dbReference>